<gene>
    <name evidence="1" type="ORF">PFMC_02771</name>
</gene>
<reference evidence="1 2" key="1">
    <citation type="submission" date="2013-02" db="EMBL/GenBank/DDBJ databases">
        <title>The Genome Annotation of Plasmodium falciparum CAMP/Malaysia.</title>
        <authorList>
            <consortium name="The Broad Institute Genome Sequencing Platform"/>
            <consortium name="The Broad Institute Genome Sequencing Center for Infectious Disease"/>
            <person name="Neafsey D."/>
            <person name="Hoffman S."/>
            <person name="Volkman S."/>
            <person name="Rosenthal P."/>
            <person name="Walker B."/>
            <person name="Young S.K."/>
            <person name="Zeng Q."/>
            <person name="Gargeya S."/>
            <person name="Fitzgerald M."/>
            <person name="Haas B."/>
            <person name="Abouelleil A."/>
            <person name="Allen A.W."/>
            <person name="Alvarado L."/>
            <person name="Arachchi H.M."/>
            <person name="Berlin A.M."/>
            <person name="Chapman S.B."/>
            <person name="Gainer-Dewar J."/>
            <person name="Goldberg J."/>
            <person name="Griggs A."/>
            <person name="Gujja S."/>
            <person name="Hansen M."/>
            <person name="Howarth C."/>
            <person name="Imamovic A."/>
            <person name="Ireland A."/>
            <person name="Larimer J."/>
            <person name="McCowan C."/>
            <person name="Murphy C."/>
            <person name="Pearson M."/>
            <person name="Poon T.W."/>
            <person name="Priest M."/>
            <person name="Roberts A."/>
            <person name="Saif S."/>
            <person name="Shea T."/>
            <person name="Sisk P."/>
            <person name="Sykes S."/>
            <person name="Wortman J."/>
            <person name="Nusbaum C."/>
            <person name="Birren B."/>
        </authorList>
    </citation>
    <scope>NUCLEOTIDE SEQUENCE [LARGE SCALE GENOMIC DNA]</scope>
    <source>
        <strain evidence="1 2">CAMP/Malaysia</strain>
    </source>
</reference>
<proteinExistence type="predicted"/>
<dbReference type="Proteomes" id="UP000030694">
    <property type="component" value="Unassembled WGS sequence"/>
</dbReference>
<name>A0A024X995_PLAFC</name>
<sequence>MTVEQTVEQTKNKQIIYEIFIKCSFLFPNKHLHLYDRRRKKKINNHENIFHSEYKTRSIIFILYIK</sequence>
<evidence type="ECO:0000313" key="1">
    <source>
        <dbReference type="EMBL" id="ETW61351.1"/>
    </source>
</evidence>
<organism evidence="1 2">
    <name type="scientific">Plasmodium falciparum (isolate Camp / Malaysia)</name>
    <dbReference type="NCBI Taxonomy" id="5835"/>
    <lineage>
        <taxon>Eukaryota</taxon>
        <taxon>Sar</taxon>
        <taxon>Alveolata</taxon>
        <taxon>Apicomplexa</taxon>
        <taxon>Aconoidasida</taxon>
        <taxon>Haemosporida</taxon>
        <taxon>Plasmodiidae</taxon>
        <taxon>Plasmodium</taxon>
        <taxon>Plasmodium (Laverania)</taxon>
    </lineage>
</organism>
<accession>A0A024X995</accession>
<evidence type="ECO:0000313" key="2">
    <source>
        <dbReference type="Proteomes" id="UP000030694"/>
    </source>
</evidence>
<dbReference type="AlphaFoldDB" id="A0A024X995"/>
<protein>
    <submittedName>
        <fullName evidence="1">Uncharacterized protein</fullName>
    </submittedName>
</protein>
<dbReference type="EMBL" id="KI927515">
    <property type="protein sequence ID" value="ETW61351.1"/>
    <property type="molecule type" value="Genomic_DNA"/>
</dbReference>
<reference evidence="1 2" key="2">
    <citation type="submission" date="2013-02" db="EMBL/GenBank/DDBJ databases">
        <title>The Genome Sequence of Plasmodium falciparum CAMP/Malaysia.</title>
        <authorList>
            <consortium name="The Broad Institute Genome Sequencing Platform"/>
            <consortium name="The Broad Institute Genome Sequencing Center for Infectious Disease"/>
            <person name="Neafsey D."/>
            <person name="Cheeseman I."/>
            <person name="Volkman S."/>
            <person name="Adams J."/>
            <person name="Walker B."/>
            <person name="Young S.K."/>
            <person name="Zeng Q."/>
            <person name="Gargeya S."/>
            <person name="Fitzgerald M."/>
            <person name="Haas B."/>
            <person name="Abouelleil A."/>
            <person name="Alvarado L."/>
            <person name="Arachchi H.M."/>
            <person name="Berlin A.M."/>
            <person name="Chapman S.B."/>
            <person name="Dewar J."/>
            <person name="Goldberg J."/>
            <person name="Griggs A."/>
            <person name="Gujja S."/>
            <person name="Hansen M."/>
            <person name="Howarth C."/>
            <person name="Imamovic A."/>
            <person name="Larimer J."/>
            <person name="McCowan C."/>
            <person name="Murphy C."/>
            <person name="Neiman D."/>
            <person name="Pearson M."/>
            <person name="Priest M."/>
            <person name="Roberts A."/>
            <person name="Saif S."/>
            <person name="Shea T."/>
            <person name="Sisk P."/>
            <person name="Sykes S."/>
            <person name="Wortman J."/>
            <person name="Nusbaum C."/>
            <person name="Birren B."/>
        </authorList>
    </citation>
    <scope>NUCLEOTIDE SEQUENCE [LARGE SCALE GENOMIC DNA]</scope>
    <source>
        <strain evidence="1 2">CAMP/Malaysia</strain>
    </source>
</reference>